<dbReference type="STRING" id="1842727.RD110_10325"/>
<evidence type="ECO:0000313" key="4">
    <source>
        <dbReference type="Proteomes" id="UP000186609"/>
    </source>
</evidence>
<keyword evidence="1" id="KW-1133">Transmembrane helix</keyword>
<dbReference type="OrthoDB" id="7348799at2"/>
<dbReference type="InterPro" id="IPR000326">
    <property type="entry name" value="PAP2/HPO"/>
</dbReference>
<organism evidence="3 4">
    <name type="scientific">Rhodoferax koreensis</name>
    <dbReference type="NCBI Taxonomy" id="1842727"/>
    <lineage>
        <taxon>Bacteria</taxon>
        <taxon>Pseudomonadati</taxon>
        <taxon>Pseudomonadota</taxon>
        <taxon>Betaproteobacteria</taxon>
        <taxon>Burkholderiales</taxon>
        <taxon>Comamonadaceae</taxon>
        <taxon>Rhodoferax</taxon>
    </lineage>
</organism>
<evidence type="ECO:0000313" key="3">
    <source>
        <dbReference type="EMBL" id="APW37535.1"/>
    </source>
</evidence>
<dbReference type="RefSeq" id="WP_076199145.1">
    <property type="nucleotide sequence ID" value="NZ_CP019236.1"/>
</dbReference>
<sequence length="236" mass="25459">MLRSPTSRLSPIACLTVLAGLAVLAWDFSGLDLPLARWSGGPGGFPLQDEWFLTRVLHDGVRHLAWVLALLLCLGVWFPAGWLGRLGFRRRLQLAVTTLVAVSLVTLARVTSHASCPWSLAEFGGVAHYVSHWSGWFVTDGGSGACFPAGHAAAGFAFVGGYFAFRHEAPGLARRWLATSLLVGLVLGVSQQMRGAHFMSHTLWTGWLCWCAAWAVDALMPRLKLGQLPGDLGEVA</sequence>
<dbReference type="SUPFAM" id="SSF48317">
    <property type="entry name" value="Acid phosphatase/Vanadium-dependent haloperoxidase"/>
    <property type="match status" value="1"/>
</dbReference>
<dbReference type="EMBL" id="CP019236">
    <property type="protein sequence ID" value="APW37535.1"/>
    <property type="molecule type" value="Genomic_DNA"/>
</dbReference>
<gene>
    <name evidence="3" type="ORF">RD110_10325</name>
</gene>
<keyword evidence="1" id="KW-0472">Membrane</keyword>
<name>A0A1P8JUW5_9BURK</name>
<proteinExistence type="predicted"/>
<evidence type="ECO:0000259" key="2">
    <source>
        <dbReference type="Pfam" id="PF01569"/>
    </source>
</evidence>
<feature type="domain" description="Phosphatidic acid phosphatase type 2/haloperoxidase" evidence="2">
    <location>
        <begin position="92"/>
        <end position="218"/>
    </location>
</feature>
<feature type="transmembrane region" description="Helical" evidence="1">
    <location>
        <begin position="92"/>
        <end position="110"/>
    </location>
</feature>
<dbReference type="KEGG" id="rhy:RD110_10325"/>
<keyword evidence="1" id="KW-0812">Transmembrane</keyword>
<dbReference type="Proteomes" id="UP000186609">
    <property type="component" value="Chromosome"/>
</dbReference>
<accession>A0A1P8JUW5</accession>
<keyword evidence="4" id="KW-1185">Reference proteome</keyword>
<dbReference type="AlphaFoldDB" id="A0A1P8JUW5"/>
<feature type="transmembrane region" description="Helical" evidence="1">
    <location>
        <begin position="142"/>
        <end position="165"/>
    </location>
</feature>
<evidence type="ECO:0000256" key="1">
    <source>
        <dbReference type="SAM" id="Phobius"/>
    </source>
</evidence>
<reference evidence="3 4" key="1">
    <citation type="submission" date="2017-01" db="EMBL/GenBank/DDBJ databases">
        <authorList>
            <person name="Mah S.A."/>
            <person name="Swanson W.J."/>
            <person name="Moy G.W."/>
            <person name="Vacquier V.D."/>
        </authorList>
    </citation>
    <scope>NUCLEOTIDE SEQUENCE [LARGE SCALE GENOMIC DNA]</scope>
    <source>
        <strain evidence="3 4">DCY110</strain>
    </source>
</reference>
<dbReference type="CDD" id="cd03396">
    <property type="entry name" value="PAP2_like_6"/>
    <property type="match status" value="1"/>
</dbReference>
<protein>
    <submittedName>
        <fullName evidence="3">Phosphatidic acid phosphatase</fullName>
    </submittedName>
</protein>
<dbReference type="InterPro" id="IPR036938">
    <property type="entry name" value="PAP2/HPO_sf"/>
</dbReference>
<feature type="transmembrane region" description="Helical" evidence="1">
    <location>
        <begin position="172"/>
        <end position="190"/>
    </location>
</feature>
<feature type="transmembrane region" description="Helical" evidence="1">
    <location>
        <begin position="63"/>
        <end position="80"/>
    </location>
</feature>
<dbReference type="Pfam" id="PF01569">
    <property type="entry name" value="PAP2"/>
    <property type="match status" value="1"/>
</dbReference>